<dbReference type="EMBL" id="CP000755">
    <property type="protein sequence ID" value="ABX77021.1"/>
    <property type="molecule type" value="Genomic_DNA"/>
</dbReference>
<keyword evidence="1" id="KW-0614">Plasmid</keyword>
<proteinExistence type="predicted"/>
<geneLocation type="plasmid" evidence="1">
    <name>p23023</name>
</geneLocation>
<dbReference type="AlphaFoldDB" id="A9M4N7"/>
<reference evidence="1" key="1">
    <citation type="journal article" date="2007" name="Appl. Environ. Microbiol.">
        <title>Sequence characterization and comparative analysis of three plasmids isolated from environmental Vibrio spp.</title>
        <authorList>
            <person name="Hazen T.H."/>
            <person name="Wu D."/>
            <person name="Eisen J.A."/>
            <person name="Sobecky P.A."/>
        </authorList>
    </citation>
    <scope>NUCLEOTIDE SEQUENCE [LARGE SCALE GENOMIC DNA]</scope>
    <source>
        <strain evidence="1">23023</strain>
        <plasmid evidence="1">p23023</plasmid>
    </source>
</reference>
<dbReference type="RefSeq" id="WP_012219833.1">
    <property type="nucleotide sequence ID" value="NC_010112.1"/>
</dbReference>
<dbReference type="SUPFAM" id="SSF143880">
    <property type="entry name" value="NE0471 N-terminal domain-like"/>
    <property type="match status" value="1"/>
</dbReference>
<accession>A9M4N7</accession>
<dbReference type="Pfam" id="PF10387">
    <property type="entry name" value="DUF2442"/>
    <property type="match status" value="1"/>
</dbReference>
<dbReference type="InterPro" id="IPR018841">
    <property type="entry name" value="DUF2442"/>
</dbReference>
<dbReference type="Gene3D" id="3.30.2020.10">
    <property type="entry name" value="NE0471-like N-terminal domain"/>
    <property type="match status" value="1"/>
</dbReference>
<organism evidence="1">
    <name type="scientific">Vibrio sp. 23023</name>
    <dbReference type="NCBI Taxonomy" id="452803"/>
    <lineage>
        <taxon>Bacteria</taxon>
        <taxon>Pseudomonadati</taxon>
        <taxon>Pseudomonadota</taxon>
        <taxon>Gammaproteobacteria</taxon>
        <taxon>Vibrionales</taxon>
        <taxon>Vibrionaceae</taxon>
        <taxon>Vibrio</taxon>
    </lineage>
</organism>
<name>A9M4N7_9VIBR</name>
<dbReference type="InterPro" id="IPR036782">
    <property type="entry name" value="NE0471-like_N"/>
</dbReference>
<gene>
    <name evidence="1" type="ORF">BMSA_0019</name>
</gene>
<protein>
    <recommendedName>
        <fullName evidence="2">DUF2442 domain-containing protein</fullName>
    </recommendedName>
</protein>
<evidence type="ECO:0000313" key="1">
    <source>
        <dbReference type="EMBL" id="ABX77021.1"/>
    </source>
</evidence>
<sequence length="88" mass="9747">MPTPIKWRVNAVEVVGHLSLLVTFNDGTQGRVTIAPQWLTGVFADLQQPDMFKAVFVEHGAVTWENGLDLDPKSMYDAIAAHGHYNIV</sequence>
<evidence type="ECO:0008006" key="2">
    <source>
        <dbReference type="Google" id="ProtNLM"/>
    </source>
</evidence>